<proteinExistence type="predicted"/>
<reference evidence="1 2" key="1">
    <citation type="submission" date="2024-04" db="EMBL/GenBank/DDBJ databases">
        <title>Bacillus oryzaecorticis sp. nov., a moderately halophilic bacterium isolated from rice husks.</title>
        <authorList>
            <person name="Zhu H.-S."/>
        </authorList>
    </citation>
    <scope>NUCLEOTIDE SEQUENCE [LARGE SCALE GENOMIC DNA]</scope>
    <source>
        <strain evidence="1 2">ZC255</strain>
    </source>
</reference>
<protein>
    <submittedName>
        <fullName evidence="1">Uncharacterized protein</fullName>
    </submittedName>
</protein>
<keyword evidence="2" id="KW-1185">Reference proteome</keyword>
<evidence type="ECO:0000313" key="2">
    <source>
        <dbReference type="Proteomes" id="UP001389717"/>
    </source>
</evidence>
<evidence type="ECO:0000313" key="1">
    <source>
        <dbReference type="EMBL" id="MEL3972098.1"/>
    </source>
</evidence>
<name>A0ABU9K8T3_9BACI</name>
<sequence length="199" mass="23750">MTKFQLINSDWNIEIEFDVEAHMYTYTSIYTFSTSDYNLYLNSISYVGSPDKKADVQLKEINDNIPYIIKELKENKEIELGYILKLLNKLPNKDKSFDDILNLINIEESYNTLGGDFGEQPFNELKYQVYDQKMLNKLYDLIFTKNIDGDFNFIRTSLHQEGNYLSIIFFVHESQYDDEVMHIYRFRNDEYVLTGYFEE</sequence>
<organism evidence="1 2">
    <name type="scientific">Rossellomorea oryzaecorticis</name>
    <dbReference type="NCBI Taxonomy" id="1396505"/>
    <lineage>
        <taxon>Bacteria</taxon>
        <taxon>Bacillati</taxon>
        <taxon>Bacillota</taxon>
        <taxon>Bacilli</taxon>
        <taxon>Bacillales</taxon>
        <taxon>Bacillaceae</taxon>
        <taxon>Rossellomorea</taxon>
    </lineage>
</organism>
<gene>
    <name evidence="1" type="ORF">AAEO50_07390</name>
</gene>
<dbReference type="Proteomes" id="UP001389717">
    <property type="component" value="Unassembled WGS sequence"/>
</dbReference>
<accession>A0ABU9K8T3</accession>
<dbReference type="EMBL" id="JBBYAF010000011">
    <property type="protein sequence ID" value="MEL3972098.1"/>
    <property type="molecule type" value="Genomic_DNA"/>
</dbReference>
<comment type="caution">
    <text evidence="1">The sequence shown here is derived from an EMBL/GenBank/DDBJ whole genome shotgun (WGS) entry which is preliminary data.</text>
</comment>